<feature type="domain" description="Calcineurin-like phosphoesterase" evidence="1">
    <location>
        <begin position="3"/>
        <end position="147"/>
    </location>
</feature>
<evidence type="ECO:0000313" key="2">
    <source>
        <dbReference type="EMBL" id="RDB59414.1"/>
    </source>
</evidence>
<dbReference type="EMBL" id="PPTO01000005">
    <property type="protein sequence ID" value="RDB59414.1"/>
    <property type="molecule type" value="Genomic_DNA"/>
</dbReference>
<comment type="caution">
    <text evidence="2">The sequence shown here is derived from an EMBL/GenBank/DDBJ whole genome shotgun (WGS) entry which is preliminary data.</text>
</comment>
<dbReference type="InterPro" id="IPR004843">
    <property type="entry name" value="Calcineurin-like_PHP"/>
</dbReference>
<organism evidence="2 3">
    <name type="scientific">Slackia isoflavoniconvertens</name>
    <dbReference type="NCBI Taxonomy" id="572010"/>
    <lineage>
        <taxon>Bacteria</taxon>
        <taxon>Bacillati</taxon>
        <taxon>Actinomycetota</taxon>
        <taxon>Coriobacteriia</taxon>
        <taxon>Eggerthellales</taxon>
        <taxon>Eggerthellaceae</taxon>
        <taxon>Slackia</taxon>
    </lineage>
</organism>
<dbReference type="SUPFAM" id="SSF56300">
    <property type="entry name" value="Metallo-dependent phosphatases"/>
    <property type="match status" value="1"/>
</dbReference>
<dbReference type="Gene3D" id="3.60.21.10">
    <property type="match status" value="1"/>
</dbReference>
<name>A0A369LJR0_9ACTN</name>
<evidence type="ECO:0000313" key="3">
    <source>
        <dbReference type="Proteomes" id="UP000253975"/>
    </source>
</evidence>
<evidence type="ECO:0000259" key="1">
    <source>
        <dbReference type="Pfam" id="PF00149"/>
    </source>
</evidence>
<accession>A0A369LJR0</accession>
<dbReference type="Pfam" id="PF00149">
    <property type="entry name" value="Metallophos"/>
    <property type="match status" value="1"/>
</dbReference>
<dbReference type="GO" id="GO:0016787">
    <property type="term" value="F:hydrolase activity"/>
    <property type="evidence" value="ECO:0007669"/>
    <property type="project" value="InterPro"/>
</dbReference>
<protein>
    <recommendedName>
        <fullName evidence="1">Calcineurin-like phosphoesterase domain-containing protein</fullName>
    </recommendedName>
</protein>
<gene>
    <name evidence="2" type="ORF">C1881_04645</name>
</gene>
<dbReference type="RefSeq" id="WP_114615362.1">
    <property type="nucleotide sequence ID" value="NZ_PPTO01000005.1"/>
</dbReference>
<dbReference type="InterPro" id="IPR029052">
    <property type="entry name" value="Metallo-depent_PP-like"/>
</dbReference>
<sequence length="187" mass="21260">MMWFTADLHFGHSSILSKMNRPFETLERMNQGLIAAINERVAPSDSLYVLGDFAYQTTAENARRLREQITCEHVHLIRGNHDDSWSTGAGAGIFETEQDYLEIAPGYARGHKLVLFHYPIMSWNGKRRDAIALHGHVHSKGSTNNERNRERGILRYDVGVDANNYAPVSLTEVLKFFEGAQSHSRME</sequence>
<dbReference type="AlphaFoldDB" id="A0A369LJR0"/>
<reference evidence="2 3" key="1">
    <citation type="journal article" date="2018" name="Elife">
        <title>Discovery and characterization of a prevalent human gut bacterial enzyme sufficient for the inactivation of a family of plant toxins.</title>
        <authorList>
            <person name="Koppel N."/>
            <person name="Bisanz J.E."/>
            <person name="Pandelia M.E."/>
            <person name="Turnbaugh P.J."/>
            <person name="Balskus E.P."/>
        </authorList>
    </citation>
    <scope>NUCLEOTIDE SEQUENCE [LARGE SCALE GENOMIC DNA]</scope>
    <source>
        <strain evidence="2 3">OB21 GAM31</strain>
    </source>
</reference>
<dbReference type="Proteomes" id="UP000253975">
    <property type="component" value="Unassembled WGS sequence"/>
</dbReference>
<proteinExistence type="predicted"/>